<gene>
    <name evidence="1" type="ORF">DWW35_09825</name>
</gene>
<protein>
    <submittedName>
        <fullName evidence="1">Uncharacterized protein</fullName>
    </submittedName>
</protein>
<dbReference type="Proteomes" id="UP000285236">
    <property type="component" value="Unassembled WGS sequence"/>
</dbReference>
<dbReference type="EMBL" id="QRYP01000026">
    <property type="protein sequence ID" value="RGU95370.1"/>
    <property type="molecule type" value="Genomic_DNA"/>
</dbReference>
<name>A0AA92TQV7_9BACT</name>
<comment type="caution">
    <text evidence="1">The sequence shown here is derived from an EMBL/GenBank/DDBJ whole genome shotgun (WGS) entry which is preliminary data.</text>
</comment>
<proteinExistence type="predicted"/>
<reference evidence="1 2" key="1">
    <citation type="submission" date="2018-08" db="EMBL/GenBank/DDBJ databases">
        <title>A genome reference for cultivated species of the human gut microbiota.</title>
        <authorList>
            <person name="Zou Y."/>
            <person name="Xue W."/>
            <person name="Luo G."/>
        </authorList>
    </citation>
    <scope>NUCLEOTIDE SEQUENCE [LARGE SCALE GENOMIC DNA]</scope>
    <source>
        <strain evidence="1 2">AF15-25</strain>
    </source>
</reference>
<evidence type="ECO:0000313" key="1">
    <source>
        <dbReference type="EMBL" id="RGU95370.1"/>
    </source>
</evidence>
<evidence type="ECO:0000313" key="2">
    <source>
        <dbReference type="Proteomes" id="UP000285236"/>
    </source>
</evidence>
<dbReference type="AlphaFoldDB" id="A0AA92TQV7"/>
<accession>A0AA92TQV7</accession>
<organism evidence="1 2">
    <name type="scientific">Segatella copri</name>
    <dbReference type="NCBI Taxonomy" id="165179"/>
    <lineage>
        <taxon>Bacteria</taxon>
        <taxon>Pseudomonadati</taxon>
        <taxon>Bacteroidota</taxon>
        <taxon>Bacteroidia</taxon>
        <taxon>Bacteroidales</taxon>
        <taxon>Prevotellaceae</taxon>
        <taxon>Segatella</taxon>
    </lineage>
</organism>
<sequence>MPINKAFGVVKSFCSLFTHSSPLFTGMWLGACRLFLFYIAKVIKIFNIIVVLNKNYIFFDMEE</sequence>
<dbReference type="PROSITE" id="PS51257">
    <property type="entry name" value="PROKAR_LIPOPROTEIN"/>
    <property type="match status" value="1"/>
</dbReference>